<dbReference type="PANTHER" id="PTHR43877:SF2">
    <property type="entry name" value="AMINOALKYLPHOSPHONATE N-ACETYLTRANSFERASE-RELATED"/>
    <property type="match status" value="1"/>
</dbReference>
<proteinExistence type="predicted"/>
<keyword evidence="2" id="KW-0012">Acyltransferase</keyword>
<dbReference type="Pfam" id="PF00583">
    <property type="entry name" value="Acetyltransf_1"/>
    <property type="match status" value="1"/>
</dbReference>
<dbReference type="EMBL" id="WUMV01000006">
    <property type="protein sequence ID" value="MXN65800.1"/>
    <property type="molecule type" value="Genomic_DNA"/>
</dbReference>
<evidence type="ECO:0000256" key="2">
    <source>
        <dbReference type="ARBA" id="ARBA00023315"/>
    </source>
</evidence>
<evidence type="ECO:0000259" key="3">
    <source>
        <dbReference type="PROSITE" id="PS51186"/>
    </source>
</evidence>
<dbReference type="PROSITE" id="PS51186">
    <property type="entry name" value="GNAT"/>
    <property type="match status" value="1"/>
</dbReference>
<dbReference type="AlphaFoldDB" id="A0A7X3LVI2"/>
<dbReference type="CDD" id="cd04301">
    <property type="entry name" value="NAT_SF"/>
    <property type="match status" value="1"/>
</dbReference>
<organism evidence="4 5">
    <name type="scientific">Stappia sediminis</name>
    <dbReference type="NCBI Taxonomy" id="2692190"/>
    <lineage>
        <taxon>Bacteria</taxon>
        <taxon>Pseudomonadati</taxon>
        <taxon>Pseudomonadota</taxon>
        <taxon>Alphaproteobacteria</taxon>
        <taxon>Hyphomicrobiales</taxon>
        <taxon>Stappiaceae</taxon>
        <taxon>Stappia</taxon>
    </lineage>
</organism>
<dbReference type="GO" id="GO:0016747">
    <property type="term" value="F:acyltransferase activity, transferring groups other than amino-acyl groups"/>
    <property type="evidence" value="ECO:0007669"/>
    <property type="project" value="InterPro"/>
</dbReference>
<evidence type="ECO:0000313" key="4">
    <source>
        <dbReference type="EMBL" id="MXN65800.1"/>
    </source>
</evidence>
<reference evidence="4 5" key="1">
    <citation type="submission" date="2019-12" db="EMBL/GenBank/DDBJ databases">
        <authorList>
            <person name="Li M."/>
        </authorList>
    </citation>
    <scope>NUCLEOTIDE SEQUENCE [LARGE SCALE GENOMIC DNA]</scope>
    <source>
        <strain evidence="4 5">GBMRC 2046</strain>
    </source>
</reference>
<evidence type="ECO:0000256" key="1">
    <source>
        <dbReference type="ARBA" id="ARBA00022679"/>
    </source>
</evidence>
<gene>
    <name evidence="4" type="ORF">GR183_12865</name>
</gene>
<dbReference type="Gene3D" id="3.40.630.30">
    <property type="match status" value="1"/>
</dbReference>
<dbReference type="PANTHER" id="PTHR43877">
    <property type="entry name" value="AMINOALKYLPHOSPHONATE N-ACETYLTRANSFERASE-RELATED-RELATED"/>
    <property type="match status" value="1"/>
</dbReference>
<dbReference type="InterPro" id="IPR016181">
    <property type="entry name" value="Acyl_CoA_acyltransferase"/>
</dbReference>
<dbReference type="InterPro" id="IPR050832">
    <property type="entry name" value="Bact_Acetyltransf"/>
</dbReference>
<accession>A0A7X3LVI2</accession>
<sequence>MKCARTANCLLASRQPSCLWRRDIFCFKDREVPIDIQIANASFNRWEDVYRLLMENFAYMAERIDPPSSLLAMSVEDIAAKARDEKLLLAMDGPQVVGCAFLRFDPASAYIGKVAVDASRRGRGITRRLFALAEKLARERGLDAIELQTRIELTENHAAFAKLGFDIVGETAHEGFDRPTSITMRRSLAAETTA</sequence>
<dbReference type="SUPFAM" id="SSF55729">
    <property type="entry name" value="Acyl-CoA N-acyltransferases (Nat)"/>
    <property type="match status" value="1"/>
</dbReference>
<name>A0A7X3LVI2_9HYPH</name>
<dbReference type="Proteomes" id="UP000433101">
    <property type="component" value="Unassembled WGS sequence"/>
</dbReference>
<keyword evidence="5" id="KW-1185">Reference proteome</keyword>
<evidence type="ECO:0000313" key="5">
    <source>
        <dbReference type="Proteomes" id="UP000433101"/>
    </source>
</evidence>
<feature type="domain" description="N-acetyltransferase" evidence="3">
    <location>
        <begin position="36"/>
        <end position="189"/>
    </location>
</feature>
<keyword evidence="1 4" id="KW-0808">Transferase</keyword>
<protein>
    <submittedName>
        <fullName evidence="4">GNAT family N-acetyltransferase</fullName>
    </submittedName>
</protein>
<dbReference type="InterPro" id="IPR000182">
    <property type="entry name" value="GNAT_dom"/>
</dbReference>
<comment type="caution">
    <text evidence="4">The sequence shown here is derived from an EMBL/GenBank/DDBJ whole genome shotgun (WGS) entry which is preliminary data.</text>
</comment>